<comment type="caution">
    <text evidence="2">The sequence shown here is derived from an EMBL/GenBank/DDBJ whole genome shotgun (WGS) entry which is preliminary data.</text>
</comment>
<proteinExistence type="predicted"/>
<feature type="compositionally biased region" description="Low complexity" evidence="1">
    <location>
        <begin position="1"/>
        <end position="10"/>
    </location>
</feature>
<keyword evidence="3" id="KW-1185">Reference proteome</keyword>
<gene>
    <name evidence="2" type="ORF">EVAR_76736_1</name>
</gene>
<evidence type="ECO:0000313" key="2">
    <source>
        <dbReference type="EMBL" id="GBP05290.1"/>
    </source>
</evidence>
<dbReference type="Proteomes" id="UP000299102">
    <property type="component" value="Unassembled WGS sequence"/>
</dbReference>
<reference evidence="2 3" key="1">
    <citation type="journal article" date="2019" name="Commun. Biol.">
        <title>The bagworm genome reveals a unique fibroin gene that provides high tensile strength.</title>
        <authorList>
            <person name="Kono N."/>
            <person name="Nakamura H."/>
            <person name="Ohtoshi R."/>
            <person name="Tomita M."/>
            <person name="Numata K."/>
            <person name="Arakawa K."/>
        </authorList>
    </citation>
    <scope>NUCLEOTIDE SEQUENCE [LARGE SCALE GENOMIC DNA]</scope>
</reference>
<accession>A0A4C1SVN1</accession>
<name>A0A4C1SVN1_EUMVA</name>
<organism evidence="2 3">
    <name type="scientific">Eumeta variegata</name>
    <name type="common">Bagworm moth</name>
    <name type="synonym">Eumeta japonica</name>
    <dbReference type="NCBI Taxonomy" id="151549"/>
    <lineage>
        <taxon>Eukaryota</taxon>
        <taxon>Metazoa</taxon>
        <taxon>Ecdysozoa</taxon>
        <taxon>Arthropoda</taxon>
        <taxon>Hexapoda</taxon>
        <taxon>Insecta</taxon>
        <taxon>Pterygota</taxon>
        <taxon>Neoptera</taxon>
        <taxon>Endopterygota</taxon>
        <taxon>Lepidoptera</taxon>
        <taxon>Glossata</taxon>
        <taxon>Ditrysia</taxon>
        <taxon>Tineoidea</taxon>
        <taxon>Psychidae</taxon>
        <taxon>Oiketicinae</taxon>
        <taxon>Eumeta</taxon>
    </lineage>
</organism>
<sequence length="128" mass="14696">MIVTSPASRPGRPRRPRSSIIVGPALSYPGARLTRRNEPGAMTRVQFPWRSTPETIARLATAEHERLFLWVTVARRRRGRVMLSHLSARSIDVFISPKSVVQIHYFLGIRGRTVRTETRFLLLRRGPR</sequence>
<protein>
    <submittedName>
        <fullName evidence="2">Uncharacterized protein</fullName>
    </submittedName>
</protein>
<feature type="region of interest" description="Disordered" evidence="1">
    <location>
        <begin position="1"/>
        <end position="20"/>
    </location>
</feature>
<dbReference type="AlphaFoldDB" id="A0A4C1SVN1"/>
<evidence type="ECO:0000313" key="3">
    <source>
        <dbReference type="Proteomes" id="UP000299102"/>
    </source>
</evidence>
<evidence type="ECO:0000256" key="1">
    <source>
        <dbReference type="SAM" id="MobiDB-lite"/>
    </source>
</evidence>
<dbReference type="EMBL" id="BGZK01000017">
    <property type="protein sequence ID" value="GBP05290.1"/>
    <property type="molecule type" value="Genomic_DNA"/>
</dbReference>